<accession>A0A7S4MHI9</accession>
<dbReference type="Pfam" id="PF14308">
    <property type="entry name" value="DnaJ-X"/>
    <property type="match status" value="1"/>
</dbReference>
<organism evidence="2">
    <name type="scientific">Prymnesium polylepis</name>
    <dbReference type="NCBI Taxonomy" id="72548"/>
    <lineage>
        <taxon>Eukaryota</taxon>
        <taxon>Haptista</taxon>
        <taxon>Haptophyta</taxon>
        <taxon>Prymnesiophyceae</taxon>
        <taxon>Prymnesiales</taxon>
        <taxon>Prymnesiaceae</taxon>
        <taxon>Prymnesium</taxon>
    </lineage>
</organism>
<dbReference type="InterPro" id="IPR026894">
    <property type="entry name" value="DnaJ_X"/>
</dbReference>
<dbReference type="EMBL" id="HBKO01020632">
    <property type="protein sequence ID" value="CAE2222798.1"/>
    <property type="molecule type" value="Transcribed_RNA"/>
</dbReference>
<dbReference type="AlphaFoldDB" id="A0A7S4MHI9"/>
<proteinExistence type="predicted"/>
<feature type="domain" description="DNAJ-containing protein X-domain" evidence="1">
    <location>
        <begin position="3"/>
        <end position="53"/>
    </location>
</feature>
<protein>
    <recommendedName>
        <fullName evidence="1">DNAJ-containing protein X-domain domain-containing protein</fullName>
    </recommendedName>
</protein>
<sequence>MAETIWRFSLQDIEATLRQVCNRVLSDSAADVRTKRARGLVVMGRVFRSYGTETLKLEPTDIEKHFANVGQQFAKAHAEKMHAQDDAMYGKK</sequence>
<gene>
    <name evidence="2" type="ORF">CPOL0286_LOCUS9323</name>
</gene>
<name>A0A7S4MHI9_9EUKA</name>
<evidence type="ECO:0000259" key="1">
    <source>
        <dbReference type="Pfam" id="PF14308"/>
    </source>
</evidence>
<reference evidence="2" key="1">
    <citation type="submission" date="2021-01" db="EMBL/GenBank/DDBJ databases">
        <authorList>
            <person name="Corre E."/>
            <person name="Pelletier E."/>
            <person name="Niang G."/>
            <person name="Scheremetjew M."/>
            <person name="Finn R."/>
            <person name="Kale V."/>
            <person name="Holt S."/>
            <person name="Cochrane G."/>
            <person name="Meng A."/>
            <person name="Brown T."/>
            <person name="Cohen L."/>
        </authorList>
    </citation>
    <scope>NUCLEOTIDE SEQUENCE</scope>
    <source>
        <strain evidence="2">UIO037</strain>
    </source>
</reference>
<evidence type="ECO:0000313" key="2">
    <source>
        <dbReference type="EMBL" id="CAE2222798.1"/>
    </source>
</evidence>